<feature type="transmembrane region" description="Helical" evidence="1">
    <location>
        <begin position="60"/>
        <end position="83"/>
    </location>
</feature>
<keyword evidence="1" id="KW-0812">Transmembrane</keyword>
<dbReference type="OrthoDB" id="3903561at2759"/>
<comment type="caution">
    <text evidence="2">The sequence shown here is derived from an EMBL/GenBank/DDBJ whole genome shotgun (WGS) entry which is preliminary data.</text>
</comment>
<evidence type="ECO:0000313" key="2">
    <source>
        <dbReference type="EMBL" id="ROV94215.1"/>
    </source>
</evidence>
<feature type="transmembrane region" description="Helical" evidence="1">
    <location>
        <begin position="440"/>
        <end position="468"/>
    </location>
</feature>
<organism evidence="2 3">
    <name type="scientific">Cytospora chrysosperma</name>
    <name type="common">Cytospora canker fungus</name>
    <name type="synonym">Sphaeria chrysosperma</name>
    <dbReference type="NCBI Taxonomy" id="252740"/>
    <lineage>
        <taxon>Eukaryota</taxon>
        <taxon>Fungi</taxon>
        <taxon>Dikarya</taxon>
        <taxon>Ascomycota</taxon>
        <taxon>Pezizomycotina</taxon>
        <taxon>Sordariomycetes</taxon>
        <taxon>Sordariomycetidae</taxon>
        <taxon>Diaporthales</taxon>
        <taxon>Cytosporaceae</taxon>
        <taxon>Cytospora</taxon>
    </lineage>
</organism>
<keyword evidence="1" id="KW-1133">Transmembrane helix</keyword>
<dbReference type="AlphaFoldDB" id="A0A423VT52"/>
<sequence>MHKFVDIDPLLMEADVPQVKGASIFKKATLYLGRLWVETCNDLRYDLKPTRSWRAAARNFAWLIFTIWAMGTILFCFFFPLGLMRAVSWKDSFYDWNYCAPDGSFSLEPTNPWKPAWTFQITLGFGSLSFTQAKAIDIVWDVVVGRFGQTVLAYFSWISFSAYVRVSMEHAPITYRTFWTYFMQSEASFRATVRMIRDFTSRRGLGSRIAMVFMISTMIFVMAFPTLASAMTGYTAKTEAVIKLVNISQYGVRNNTPSNWTQISDHGYANPDPIELQSPTLDITIYDGKVNNKSFIYTPSNTTYTLPYIEENSVCQPATVNFQQTYQWGFSVLQLEVTLVLLTIWTFGTWYMWLDAHLSLTNRGKFEIPHGIKAVLYLADSIRNDFNDLGEEPGLFTDEELRKHAAEHLRGGKVMIQVSESQVDLSLRWGSWHWLKTNKLWASAFLIAIASSWWFCGNFVVVSTMGLATAANWKRKTRTVVAWAAFIVGIPVSLLVMSPGVFMLAMNSYV</sequence>
<feature type="transmembrane region" description="Helical" evidence="1">
    <location>
        <begin position="480"/>
        <end position="505"/>
    </location>
</feature>
<proteinExistence type="predicted"/>
<feature type="transmembrane region" description="Helical" evidence="1">
    <location>
        <begin position="332"/>
        <end position="353"/>
    </location>
</feature>
<keyword evidence="1" id="KW-0472">Membrane</keyword>
<protein>
    <submittedName>
        <fullName evidence="2">Uncharacterized protein</fullName>
    </submittedName>
</protein>
<dbReference type="STRING" id="252740.A0A423VT52"/>
<evidence type="ECO:0000313" key="3">
    <source>
        <dbReference type="Proteomes" id="UP000284375"/>
    </source>
</evidence>
<dbReference type="Proteomes" id="UP000284375">
    <property type="component" value="Unassembled WGS sequence"/>
</dbReference>
<accession>A0A423VT52</accession>
<feature type="transmembrane region" description="Helical" evidence="1">
    <location>
        <begin position="209"/>
        <end position="228"/>
    </location>
</feature>
<keyword evidence="3" id="KW-1185">Reference proteome</keyword>
<dbReference type="EMBL" id="LJZO01000029">
    <property type="protein sequence ID" value="ROV94215.1"/>
    <property type="molecule type" value="Genomic_DNA"/>
</dbReference>
<evidence type="ECO:0000256" key="1">
    <source>
        <dbReference type="SAM" id="Phobius"/>
    </source>
</evidence>
<gene>
    <name evidence="2" type="ORF">VSDG_05680</name>
</gene>
<reference evidence="2 3" key="1">
    <citation type="submission" date="2015-09" db="EMBL/GenBank/DDBJ databases">
        <title>Host preference determinants of Valsa canker pathogens revealed by comparative genomics.</title>
        <authorList>
            <person name="Yin Z."/>
            <person name="Huang L."/>
        </authorList>
    </citation>
    <scope>NUCLEOTIDE SEQUENCE [LARGE SCALE GENOMIC DNA]</scope>
    <source>
        <strain evidence="2 3">YSFL</strain>
    </source>
</reference>
<name>A0A423VT52_CYTCH</name>